<reference evidence="1 2" key="1">
    <citation type="journal article" date="2020" name="Microb. Genom.">
        <title>Genetic diversity of clinical and environmental Mucorales isolates obtained from an investigation of mucormycosis cases among solid organ transplant recipients.</title>
        <authorList>
            <person name="Nguyen M.H."/>
            <person name="Kaul D."/>
            <person name="Muto C."/>
            <person name="Cheng S.J."/>
            <person name="Richter R.A."/>
            <person name="Bruno V.M."/>
            <person name="Liu G."/>
            <person name="Beyhan S."/>
            <person name="Sundermann A.J."/>
            <person name="Mounaud S."/>
            <person name="Pasculle A.W."/>
            <person name="Nierman W.C."/>
            <person name="Driscoll E."/>
            <person name="Cumbie R."/>
            <person name="Clancy C.J."/>
            <person name="Dupont C.L."/>
        </authorList>
    </citation>
    <scope>NUCLEOTIDE SEQUENCE [LARGE SCALE GENOMIC DNA]</scope>
    <source>
        <strain evidence="1 2">GL24</strain>
    </source>
</reference>
<evidence type="ECO:0000313" key="1">
    <source>
        <dbReference type="EMBL" id="KAG1557856.1"/>
    </source>
</evidence>
<evidence type="ECO:0000313" key="2">
    <source>
        <dbReference type="Proteomes" id="UP000740926"/>
    </source>
</evidence>
<sequence>MAARPRCAGVDAACLVAAAGASTVGVAAAAGRGRTRPRWAGTACVEPGAAAACTGGTAWAPGGAVHAVLRGGQRHRCGGRTVGAGPAWLGRGVPAGGGHRSAGTAVVGMWGIPRHAPAERHARPALTLPLQCAPPRRLLQRRAGHHHAVAAAALGLVHRGVGARHQPLVIRVAVMAGHADAGGQCQYQAIGQGHRRLCDLPAQAFGNHFGLRFAGRDQHHHEFFAAIAEQIIAAAGELAEQARHVLQRAVAGIMAVAVVDGLEMIQIEQQQRERRVVARGQLDLPAQYRRQETAVEQVGQGGAAGIQFADALEQQCHQRADGCQVFADQWQPGQPLGSGVGGGLLQAIIDTRHQLPDLLGLAAFTEAGDALVGEPQAELGAGQAGTVAALHMAGQGVQQGVLPIQQQGALTLALGADVLRQREQPVGRIGTGGAFARMGVSQGHAFHGDVHDRAEAVDGGEGGGTVGRSVAQAHEQLVLEHARATGHQVDGNADPRVHIADHPLRGEGGGDAGGIGGQQLHQPALHGRLQALLDLLMGQETACPCILQQHFVEALGQRGRGIGGSGAQQRGGGRAGLLQAMLPRLGQRLAGIVQLG</sequence>
<gene>
    <name evidence="1" type="ORF">G6F50_012573</name>
</gene>
<dbReference type="AlphaFoldDB" id="A0A9P6YQU8"/>
<dbReference type="EMBL" id="JAANIU010004048">
    <property type="protein sequence ID" value="KAG1557856.1"/>
    <property type="molecule type" value="Genomic_DNA"/>
</dbReference>
<organism evidence="1 2">
    <name type="scientific">Rhizopus delemar</name>
    <dbReference type="NCBI Taxonomy" id="936053"/>
    <lineage>
        <taxon>Eukaryota</taxon>
        <taxon>Fungi</taxon>
        <taxon>Fungi incertae sedis</taxon>
        <taxon>Mucoromycota</taxon>
        <taxon>Mucoromycotina</taxon>
        <taxon>Mucoromycetes</taxon>
        <taxon>Mucorales</taxon>
        <taxon>Mucorineae</taxon>
        <taxon>Rhizopodaceae</taxon>
        <taxon>Rhizopus</taxon>
    </lineage>
</organism>
<comment type="caution">
    <text evidence="1">The sequence shown here is derived from an EMBL/GenBank/DDBJ whole genome shotgun (WGS) entry which is preliminary data.</text>
</comment>
<proteinExistence type="predicted"/>
<protein>
    <submittedName>
        <fullName evidence="1">Uncharacterized protein</fullName>
    </submittedName>
</protein>
<keyword evidence="2" id="KW-1185">Reference proteome</keyword>
<dbReference type="Proteomes" id="UP000740926">
    <property type="component" value="Unassembled WGS sequence"/>
</dbReference>
<accession>A0A9P6YQU8</accession>
<name>A0A9P6YQU8_9FUNG</name>